<name>A0A848QNC9_9SPHN</name>
<accession>A0A848QNC9</accession>
<dbReference type="EMBL" id="JABCRE010000002">
    <property type="protein sequence ID" value="NMW30608.1"/>
    <property type="molecule type" value="Genomic_DNA"/>
</dbReference>
<evidence type="ECO:0000313" key="3">
    <source>
        <dbReference type="EMBL" id="NMW30608.1"/>
    </source>
</evidence>
<dbReference type="InterPro" id="IPR006311">
    <property type="entry name" value="TAT_signal"/>
</dbReference>
<proteinExistence type="predicted"/>
<reference evidence="3 4" key="1">
    <citation type="submission" date="2020-04" db="EMBL/GenBank/DDBJ databases">
        <authorList>
            <person name="Liu A."/>
        </authorList>
    </citation>
    <scope>NUCLEOTIDE SEQUENCE [LARGE SCALE GENOMIC DNA]</scope>
    <source>
        <strain evidence="3 4">RZ02</strain>
    </source>
</reference>
<evidence type="ECO:0000259" key="2">
    <source>
        <dbReference type="SMART" id="SM01008"/>
    </source>
</evidence>
<dbReference type="Proteomes" id="UP000561181">
    <property type="component" value="Unassembled WGS sequence"/>
</dbReference>
<evidence type="ECO:0000313" key="4">
    <source>
        <dbReference type="Proteomes" id="UP000561181"/>
    </source>
</evidence>
<dbReference type="GO" id="GO:0016491">
    <property type="term" value="F:oxidoreductase activity"/>
    <property type="evidence" value="ECO:0007669"/>
    <property type="project" value="InterPro"/>
</dbReference>
<dbReference type="Gene3D" id="3.90.1170.50">
    <property type="entry name" value="Aldehyde oxidase/xanthine dehydrogenase, a/b hammerhead"/>
    <property type="match status" value="1"/>
</dbReference>
<protein>
    <submittedName>
        <fullName evidence="3">Xanthine dehydrogenase family protein molybdopterin-binding subunit</fullName>
    </submittedName>
</protein>
<evidence type="ECO:0000256" key="1">
    <source>
        <dbReference type="SAM" id="Phobius"/>
    </source>
</evidence>
<keyword evidence="1" id="KW-1133">Transmembrane helix</keyword>
<dbReference type="InterPro" id="IPR046867">
    <property type="entry name" value="AldOxase/xan_DH_MoCoBD2"/>
</dbReference>
<dbReference type="InterPro" id="IPR019546">
    <property type="entry name" value="TAT_signal_bac_arc"/>
</dbReference>
<dbReference type="NCBIfam" id="TIGR01409">
    <property type="entry name" value="TAT_signal_seq"/>
    <property type="match status" value="1"/>
</dbReference>
<dbReference type="InterPro" id="IPR012368">
    <property type="entry name" value="OxRdtase_Mopterin-bd_su_IorB"/>
</dbReference>
<dbReference type="AlphaFoldDB" id="A0A848QNC9"/>
<keyword evidence="4" id="KW-1185">Reference proteome</keyword>
<dbReference type="InterPro" id="IPR052516">
    <property type="entry name" value="N-heterocyclic_Hydroxylase"/>
</dbReference>
<dbReference type="PANTHER" id="PTHR47495">
    <property type="entry name" value="ALDEHYDE DEHYDROGENASE"/>
    <property type="match status" value="1"/>
</dbReference>
<dbReference type="PROSITE" id="PS51318">
    <property type="entry name" value="TAT"/>
    <property type="match status" value="1"/>
</dbReference>
<feature type="domain" description="Aldehyde oxidase/xanthine dehydrogenase a/b hammerhead" evidence="2">
    <location>
        <begin position="260"/>
        <end position="340"/>
    </location>
</feature>
<gene>
    <name evidence="3" type="ORF">HKD42_00860</name>
</gene>
<dbReference type="InterPro" id="IPR037165">
    <property type="entry name" value="AldOxase/xan_DH_Mopterin-bd_sf"/>
</dbReference>
<dbReference type="SMART" id="SM01008">
    <property type="entry name" value="Ald_Xan_dh_C"/>
    <property type="match status" value="1"/>
</dbReference>
<organism evidence="3 4">
    <name type="scientific">Pontixanthobacter rizhaonensis</name>
    <dbReference type="NCBI Taxonomy" id="2730337"/>
    <lineage>
        <taxon>Bacteria</taxon>
        <taxon>Pseudomonadati</taxon>
        <taxon>Pseudomonadota</taxon>
        <taxon>Alphaproteobacteria</taxon>
        <taxon>Sphingomonadales</taxon>
        <taxon>Erythrobacteraceae</taxon>
        <taxon>Pontixanthobacter</taxon>
    </lineage>
</organism>
<dbReference type="Gene3D" id="3.30.365.10">
    <property type="entry name" value="Aldehyde oxidase/xanthine dehydrogenase, molybdopterin binding domain"/>
    <property type="match status" value="5"/>
</dbReference>
<dbReference type="Pfam" id="PF02738">
    <property type="entry name" value="MoCoBD_1"/>
    <property type="match status" value="1"/>
</dbReference>
<comment type="caution">
    <text evidence="3">The sequence shown here is derived from an EMBL/GenBank/DDBJ whole genome shotgun (WGS) entry which is preliminary data.</text>
</comment>
<feature type="transmembrane region" description="Helical" evidence="1">
    <location>
        <begin position="21"/>
        <end position="39"/>
    </location>
</feature>
<dbReference type="PIRSF" id="PIRSF036389">
    <property type="entry name" value="IOR_B"/>
    <property type="match status" value="1"/>
</dbReference>
<dbReference type="PANTHER" id="PTHR47495:SF2">
    <property type="entry name" value="ALDEHYDE DEHYDROGENASE"/>
    <property type="match status" value="1"/>
</dbReference>
<sequence length="754" mass="79781">MSDPVSEKPERSRAAKWTRRGFIGAGAIAGGALVVGVAVRSGNPVGKLKGIVAQGEGEALVNAWVKIGSDNLVTAIVPHCEMGQGANSTIAQMLADEMDVNWENVRVMDAPADGNYVSQHAVRTFVGPGTLPDRPNQVSFMEPTYDGLFTQIGKLAGAYITGGSSSVRSTGQNGMRIAGAAAREMLVASAAKEWGVPAAEITTQNATVIHAASGRSEPYSAFAAAAAEQDLPRAPRIKTVDEYKLMGTPAPRKDIPSKVDGTAIFGVDAGPEGENLRYAAVKASPVVGGAIASMDASAAKEMRGVLQILNMGDFVAVVADSYWQAQRALNTIKITYTESENDSADTATMFAGFTKALDEAGDSGGNSKADYGDAVGALADAVTKVEAEYKVPFLAHATMEPMNCTAWVRDGKCDIWTGTQVPLMARDGAAEGAGVSADDVTMHSVLLGGGFGRRLTPEYTNQAARLAKATGYPIKMIWSREEDTAQDFYRPADISRFTGGLDENGKVICWNNVHCTEDEPPEAPLVEFYDIANVSVRNAEVEWPVRLGAWRSVAHSQHGFFVESFVDELAAAAGKDPVEFRRELLKNSPRHLAVLNGAAEMAGWGSPLPEGHGRGIALARSFNSIVAEVAEVDMTGETPKVTKVYCCVDAGFAMNPDGLKAQMESGIIYGLTAAMYDEITIKDGAVEQSNFHDYKMMRMDDAPDIAVQIINGAPDNLGGAGEPGLPPAAPAVTNAIFAATGQRIRELPISKHFA</sequence>
<keyword evidence="1" id="KW-0812">Transmembrane</keyword>
<dbReference type="InterPro" id="IPR000674">
    <property type="entry name" value="Ald_Oxase/Xan_DH_a/b"/>
</dbReference>
<dbReference type="InterPro" id="IPR008274">
    <property type="entry name" value="AldOxase/xan_DH_MoCoBD1"/>
</dbReference>
<dbReference type="SUPFAM" id="SSF56003">
    <property type="entry name" value="Molybdenum cofactor-binding domain"/>
    <property type="match status" value="2"/>
</dbReference>
<keyword evidence="1" id="KW-0472">Membrane</keyword>
<dbReference type="Pfam" id="PF20256">
    <property type="entry name" value="MoCoBD_2"/>
    <property type="match status" value="2"/>
</dbReference>
<dbReference type="RefSeq" id="WP_170009423.1">
    <property type="nucleotide sequence ID" value="NZ_JABCRE010000002.1"/>
</dbReference>